<evidence type="ECO:0000259" key="2">
    <source>
        <dbReference type="PROSITE" id="PS51898"/>
    </source>
</evidence>
<dbReference type="GO" id="GO:0015074">
    <property type="term" value="P:DNA integration"/>
    <property type="evidence" value="ECO:0007669"/>
    <property type="project" value="InterPro"/>
</dbReference>
<name>A0A316C0Q3_PSESE</name>
<dbReference type="SUPFAM" id="SSF56349">
    <property type="entry name" value="DNA breaking-rejoining enzymes"/>
    <property type="match status" value="1"/>
</dbReference>
<dbReference type="InterPro" id="IPR002104">
    <property type="entry name" value="Integrase_catalytic"/>
</dbReference>
<sequence>MALTVYKRGRFWWLTGTVRTYEGEQRVHESTGETDEDAAHEIRLNRENEAKRDRDLGPKARYLFEEAVEAYLNAGKSDRFILPILDHFRGTRISDMTGEMVRAAAIDLYPEATYLTWNRQVITPAKAVINLSADAGRCPQVKIKGFSKKDRISRRSKAAPKRAVDRSYIDAFRKHSDDPRLSALMLFMFQTGARISDALKLEDDSADVDLVERRVIFRDMKNGEDGEADITIEMVYEIQQLRIWRQERLIEWEERIPWSRKRSGKRDSGRGAMKPNNRLFGFISRGSVYKGIKRICEKAKLPYLGTHQPGRHSFATEMIVRNRIDVVTTAKKGRWSDPQVLLNHYAHEESGSGVIDKVFGKKGRKRAG</sequence>
<comment type="caution">
    <text evidence="3">The sequence shown here is derived from an EMBL/GenBank/DDBJ whole genome shotgun (WGS) entry which is preliminary data.</text>
</comment>
<dbReference type="Pfam" id="PF00589">
    <property type="entry name" value="Phage_integrase"/>
    <property type="match status" value="1"/>
</dbReference>
<feature type="domain" description="Tyr recombinase" evidence="2">
    <location>
        <begin position="159"/>
        <end position="359"/>
    </location>
</feature>
<dbReference type="InterPro" id="IPR011010">
    <property type="entry name" value="DNA_brk_join_enz"/>
</dbReference>
<dbReference type="OrthoDB" id="7216962at2"/>
<evidence type="ECO:0000256" key="1">
    <source>
        <dbReference type="ARBA" id="ARBA00023172"/>
    </source>
</evidence>
<evidence type="ECO:0000313" key="3">
    <source>
        <dbReference type="EMBL" id="PWJ81572.1"/>
    </source>
</evidence>
<dbReference type="PROSITE" id="PS51898">
    <property type="entry name" value="TYR_RECOMBINASE"/>
    <property type="match status" value="1"/>
</dbReference>
<dbReference type="Gene3D" id="1.10.443.10">
    <property type="entry name" value="Intergrase catalytic core"/>
    <property type="match status" value="1"/>
</dbReference>
<dbReference type="InterPro" id="IPR013762">
    <property type="entry name" value="Integrase-like_cat_sf"/>
</dbReference>
<organism evidence="3 4">
    <name type="scientific">Pseudaminobacter salicylatoxidans</name>
    <dbReference type="NCBI Taxonomy" id="93369"/>
    <lineage>
        <taxon>Bacteria</taxon>
        <taxon>Pseudomonadati</taxon>
        <taxon>Pseudomonadota</taxon>
        <taxon>Alphaproteobacteria</taxon>
        <taxon>Hyphomicrobiales</taxon>
        <taxon>Phyllobacteriaceae</taxon>
        <taxon>Pseudaminobacter</taxon>
    </lineage>
</organism>
<dbReference type="EMBL" id="QGGG01000010">
    <property type="protein sequence ID" value="PWJ81572.1"/>
    <property type="molecule type" value="Genomic_DNA"/>
</dbReference>
<reference evidence="3 4" key="1">
    <citation type="submission" date="2018-05" db="EMBL/GenBank/DDBJ databases">
        <title>Genomic Encyclopedia of Type Strains, Phase IV (KMG-IV): sequencing the most valuable type-strain genomes for metagenomic binning, comparative biology and taxonomic classification.</title>
        <authorList>
            <person name="Goeker M."/>
        </authorList>
    </citation>
    <scope>NUCLEOTIDE SEQUENCE [LARGE SCALE GENOMIC DNA]</scope>
    <source>
        <strain evidence="3 4">DSM 6986</strain>
    </source>
</reference>
<gene>
    <name evidence="3" type="ORF">C7441_110104</name>
</gene>
<dbReference type="GO" id="GO:0006310">
    <property type="term" value="P:DNA recombination"/>
    <property type="evidence" value="ECO:0007669"/>
    <property type="project" value="UniProtKB-KW"/>
</dbReference>
<dbReference type="Proteomes" id="UP000245396">
    <property type="component" value="Unassembled WGS sequence"/>
</dbReference>
<accession>A0A316C0Q3</accession>
<evidence type="ECO:0000313" key="4">
    <source>
        <dbReference type="Proteomes" id="UP000245396"/>
    </source>
</evidence>
<proteinExistence type="predicted"/>
<dbReference type="RefSeq" id="WP_109613546.1">
    <property type="nucleotide sequence ID" value="NZ_QGGG01000010.1"/>
</dbReference>
<dbReference type="GO" id="GO:0003677">
    <property type="term" value="F:DNA binding"/>
    <property type="evidence" value="ECO:0007669"/>
    <property type="project" value="InterPro"/>
</dbReference>
<keyword evidence="4" id="KW-1185">Reference proteome</keyword>
<dbReference type="AlphaFoldDB" id="A0A316C0Q3"/>
<keyword evidence="1" id="KW-0233">DNA recombination</keyword>
<protein>
    <submittedName>
        <fullName evidence="3">Phage integrase family protein</fullName>
    </submittedName>
</protein>